<feature type="transmembrane region" description="Helical" evidence="8">
    <location>
        <begin position="270"/>
        <end position="291"/>
    </location>
</feature>
<keyword evidence="5 8" id="KW-0812">Transmembrane</keyword>
<keyword evidence="7 8" id="KW-0472">Membrane</keyword>
<keyword evidence="3" id="KW-0813">Transport</keyword>
<dbReference type="PROSITE" id="PS50928">
    <property type="entry name" value="ABC_TM1"/>
    <property type="match status" value="1"/>
</dbReference>
<dbReference type="Pfam" id="PF00528">
    <property type="entry name" value="BPD_transp_1"/>
    <property type="match status" value="1"/>
</dbReference>
<comment type="similarity">
    <text evidence="2 8">Belongs to the binding-protein-dependent transport system permease family. CysTW subfamily.</text>
</comment>
<evidence type="ECO:0000313" key="11">
    <source>
        <dbReference type="Proteomes" id="UP000319335"/>
    </source>
</evidence>
<feature type="transmembrane region" description="Helical" evidence="8">
    <location>
        <begin position="135"/>
        <end position="153"/>
    </location>
</feature>
<reference evidence="10 11" key="1">
    <citation type="submission" date="2019-06" db="EMBL/GenBank/DDBJ databases">
        <title>Draft genome sequence of Methanolobus vulcani B1d.</title>
        <authorList>
            <person name="Creighbaum A.J."/>
            <person name="Ticak T."/>
            <person name="Hariraju D."/>
            <person name="Arivett B.A."/>
            <person name="Ferguson D.J.Jr."/>
        </authorList>
    </citation>
    <scope>NUCLEOTIDE SEQUENCE [LARGE SCALE GENOMIC DNA]</scope>
    <source>
        <strain evidence="10 11">B1d</strain>
    </source>
</reference>
<evidence type="ECO:0000256" key="1">
    <source>
        <dbReference type="ARBA" id="ARBA00004651"/>
    </source>
</evidence>
<dbReference type="InterPro" id="IPR000515">
    <property type="entry name" value="MetI-like"/>
</dbReference>
<dbReference type="PANTHER" id="PTHR43470:SF3">
    <property type="entry name" value="PHOSPHATE TRANSPORT SYSTEM PERMEASE PROTEIN PSTA-RELATED"/>
    <property type="match status" value="1"/>
</dbReference>
<sequence>MDRRRLEENIFKGISYLAGIISGLILIVIMGKIAWAGIPYINWYFLLTSENETPGIGGGIGNSIAGTFVLSVFATAIASPLAVGLAVYMKRYAKNRPFIKLVDFCVEVISGTPSIVLGALGILILVFYLRYYTGGFSLISGSIALSLLILPVIERAAEQAIDRVPKELEEASYALGANKWETITKITLPFALSGIITGIVLGIGRAAEESAIVIMTAGYSIHMLSFKIVPNEALVYGVKVYPFQALLATLPITIYNSYHYPTMVDQGEGFAAALVLIGIVMFINLGTRLLLRRRRIG</sequence>
<feature type="transmembrane region" description="Helical" evidence="8">
    <location>
        <begin position="241"/>
        <end position="258"/>
    </location>
</feature>
<feature type="transmembrane region" description="Helical" evidence="8">
    <location>
        <begin position="65"/>
        <end position="89"/>
    </location>
</feature>
<dbReference type="AlphaFoldDB" id="A0A7Z8KQ21"/>
<dbReference type="InterPro" id="IPR035906">
    <property type="entry name" value="MetI-like_sf"/>
</dbReference>
<evidence type="ECO:0000256" key="7">
    <source>
        <dbReference type="ARBA" id="ARBA00023136"/>
    </source>
</evidence>
<accession>A0A7Z8KQ21</accession>
<evidence type="ECO:0000313" key="10">
    <source>
        <dbReference type="EMBL" id="TQD25678.1"/>
    </source>
</evidence>
<dbReference type="GO" id="GO:0035435">
    <property type="term" value="P:phosphate ion transmembrane transport"/>
    <property type="evidence" value="ECO:0007669"/>
    <property type="project" value="InterPro"/>
</dbReference>
<comment type="subcellular location">
    <subcellularLocation>
        <location evidence="1 8">Cell membrane</location>
        <topology evidence="1 8">Multi-pass membrane protein</topology>
    </subcellularLocation>
</comment>
<dbReference type="InterPro" id="IPR005672">
    <property type="entry name" value="Phosphate_PstA"/>
</dbReference>
<keyword evidence="4 8" id="KW-1003">Cell membrane</keyword>
<dbReference type="PANTHER" id="PTHR43470">
    <property type="entry name" value="PHOSPHATE TRANSPORT SYSTEM PERMEASE PROTEIN PSTA-RELATED"/>
    <property type="match status" value="1"/>
</dbReference>
<dbReference type="CDD" id="cd06261">
    <property type="entry name" value="TM_PBP2"/>
    <property type="match status" value="1"/>
</dbReference>
<dbReference type="OrthoDB" id="11402at2157"/>
<evidence type="ECO:0000256" key="3">
    <source>
        <dbReference type="ARBA" id="ARBA00022448"/>
    </source>
</evidence>
<evidence type="ECO:0000256" key="5">
    <source>
        <dbReference type="ARBA" id="ARBA00022692"/>
    </source>
</evidence>
<evidence type="ECO:0000256" key="8">
    <source>
        <dbReference type="RuleBase" id="RU363043"/>
    </source>
</evidence>
<feature type="transmembrane region" description="Helical" evidence="8">
    <location>
        <begin position="101"/>
        <end position="129"/>
    </location>
</feature>
<dbReference type="Gene3D" id="1.10.3720.10">
    <property type="entry name" value="MetI-like"/>
    <property type="match status" value="1"/>
</dbReference>
<dbReference type="GO" id="GO:0005886">
    <property type="term" value="C:plasma membrane"/>
    <property type="evidence" value="ECO:0007669"/>
    <property type="project" value="UniProtKB-SubCell"/>
</dbReference>
<keyword evidence="6 8" id="KW-1133">Transmembrane helix</keyword>
<dbReference type="EMBL" id="VIAQ01000014">
    <property type="protein sequence ID" value="TQD25678.1"/>
    <property type="molecule type" value="Genomic_DNA"/>
</dbReference>
<gene>
    <name evidence="10" type="primary">pstA</name>
    <name evidence="10" type="ORF">FKV42_07200</name>
</gene>
<organism evidence="10 11">
    <name type="scientific">Methanolobus vulcani</name>
    <dbReference type="NCBI Taxonomy" id="38026"/>
    <lineage>
        <taxon>Archaea</taxon>
        <taxon>Methanobacteriati</taxon>
        <taxon>Methanobacteriota</taxon>
        <taxon>Stenosarchaea group</taxon>
        <taxon>Methanomicrobia</taxon>
        <taxon>Methanosarcinales</taxon>
        <taxon>Methanosarcinaceae</taxon>
        <taxon>Methanolobus</taxon>
    </lineage>
</organism>
<dbReference type="RefSeq" id="WP_154809584.1">
    <property type="nucleotide sequence ID" value="NZ_VIAQ01000014.1"/>
</dbReference>
<evidence type="ECO:0000259" key="9">
    <source>
        <dbReference type="PROSITE" id="PS50928"/>
    </source>
</evidence>
<dbReference type="SUPFAM" id="SSF161098">
    <property type="entry name" value="MetI-like"/>
    <property type="match status" value="1"/>
</dbReference>
<dbReference type="NCBIfam" id="TIGR00974">
    <property type="entry name" value="3a0107s02c"/>
    <property type="match status" value="1"/>
</dbReference>
<evidence type="ECO:0000256" key="2">
    <source>
        <dbReference type="ARBA" id="ARBA00007069"/>
    </source>
</evidence>
<dbReference type="Proteomes" id="UP000319335">
    <property type="component" value="Unassembled WGS sequence"/>
</dbReference>
<feature type="transmembrane region" description="Helical" evidence="8">
    <location>
        <begin position="20"/>
        <end position="45"/>
    </location>
</feature>
<feature type="domain" description="ABC transmembrane type-1" evidence="9">
    <location>
        <begin position="64"/>
        <end position="287"/>
    </location>
</feature>
<keyword evidence="11" id="KW-1185">Reference proteome</keyword>
<dbReference type="GO" id="GO:0005315">
    <property type="term" value="F:phosphate transmembrane transporter activity"/>
    <property type="evidence" value="ECO:0007669"/>
    <property type="project" value="InterPro"/>
</dbReference>
<proteinExistence type="inferred from homology"/>
<evidence type="ECO:0000256" key="6">
    <source>
        <dbReference type="ARBA" id="ARBA00022989"/>
    </source>
</evidence>
<name>A0A7Z8KQ21_9EURY</name>
<evidence type="ECO:0000256" key="4">
    <source>
        <dbReference type="ARBA" id="ARBA00022475"/>
    </source>
</evidence>
<comment type="caution">
    <text evidence="10">The sequence shown here is derived from an EMBL/GenBank/DDBJ whole genome shotgun (WGS) entry which is preliminary data.</text>
</comment>
<protein>
    <recommendedName>
        <fullName evidence="8">Phosphate transport system permease protein PstA</fullName>
    </recommendedName>
</protein>